<organism evidence="2">
    <name type="scientific">uncultured organism</name>
    <dbReference type="NCBI Taxonomy" id="155900"/>
    <lineage>
        <taxon>unclassified sequences</taxon>
        <taxon>environmental samples</taxon>
    </lineage>
</organism>
<keyword evidence="1" id="KW-0472">Membrane</keyword>
<dbReference type="Pfam" id="PF10688">
    <property type="entry name" value="Imp-YgjV"/>
    <property type="match status" value="1"/>
</dbReference>
<feature type="transmembrane region" description="Helical" evidence="1">
    <location>
        <begin position="149"/>
        <end position="167"/>
    </location>
</feature>
<keyword evidence="1" id="KW-0812">Transmembrane</keyword>
<proteinExistence type="predicted"/>
<dbReference type="InterPro" id="IPR026267">
    <property type="entry name" value="YgjV"/>
</dbReference>
<dbReference type="InterPro" id="IPR019629">
    <property type="entry name" value="Uncharacterised_HI1736/YgjV"/>
</dbReference>
<accession>A0A5B8RCY6</accession>
<feature type="transmembrane region" description="Helical" evidence="1">
    <location>
        <begin position="12"/>
        <end position="29"/>
    </location>
</feature>
<dbReference type="PIRSF" id="PIRSF011443">
    <property type="entry name" value="YgjV"/>
    <property type="match status" value="1"/>
</dbReference>
<feature type="transmembrane region" description="Helical" evidence="1">
    <location>
        <begin position="36"/>
        <end position="52"/>
    </location>
</feature>
<dbReference type="AlphaFoldDB" id="A0A5B8RCY6"/>
<gene>
    <name evidence="2" type="primary">ygjV</name>
    <name evidence="2" type="ORF">KBTEX_03241</name>
</gene>
<reference evidence="2" key="1">
    <citation type="submission" date="2019-06" db="EMBL/GenBank/DDBJ databases">
        <authorList>
            <person name="Murdoch R.W."/>
            <person name="Fathepure B."/>
        </authorList>
    </citation>
    <scope>NUCLEOTIDE SEQUENCE</scope>
</reference>
<feature type="transmembrane region" description="Helical" evidence="1">
    <location>
        <begin position="81"/>
        <end position="98"/>
    </location>
</feature>
<evidence type="ECO:0000313" key="2">
    <source>
        <dbReference type="EMBL" id="QEA06899.1"/>
    </source>
</evidence>
<feature type="transmembrane region" description="Helical" evidence="1">
    <location>
        <begin position="104"/>
        <end position="120"/>
    </location>
</feature>
<protein>
    <submittedName>
        <fullName evidence="2">Inner membrane protein YgjV</fullName>
    </submittedName>
</protein>
<sequence length="174" mass="19075">MLTADPGVRWIAGQLVSLVALGLCVAGFASRRDDRLFVLLIAANVAFALQFALFRSWVAAAVTLLVVLRVVLVRRYYRHRLVMLAILAATAVVAWPTWQGWQDAPALAAGLAGTYGMFMLRGIAMRLWLALAASCWILSNALAGSIGGVTAESLILVTNLFTVYRLWRDRRRSV</sequence>
<dbReference type="EMBL" id="MN079182">
    <property type="protein sequence ID" value="QEA06899.1"/>
    <property type="molecule type" value="Genomic_DNA"/>
</dbReference>
<evidence type="ECO:0000256" key="1">
    <source>
        <dbReference type="SAM" id="Phobius"/>
    </source>
</evidence>
<name>A0A5B8RCY6_9ZZZZ</name>
<keyword evidence="1" id="KW-1133">Transmembrane helix</keyword>
<feature type="transmembrane region" description="Helical" evidence="1">
    <location>
        <begin position="58"/>
        <end position="74"/>
    </location>
</feature>